<evidence type="ECO:0000256" key="4">
    <source>
        <dbReference type="ARBA" id="ARBA00022681"/>
    </source>
</evidence>
<keyword evidence="4" id="KW-0039">Anion exchange</keyword>
<dbReference type="GO" id="GO:0006820">
    <property type="term" value="P:monoatomic anion transport"/>
    <property type="evidence" value="ECO:0007669"/>
    <property type="project" value="InterPro"/>
</dbReference>
<feature type="transmembrane region" description="Helical" evidence="9">
    <location>
        <begin position="32"/>
        <end position="52"/>
    </location>
</feature>
<keyword evidence="5 9" id="KW-0812">Transmembrane</keyword>
<keyword evidence="4" id="KW-0406">Ion transport</keyword>
<name>A0A835H6U1_9MAGN</name>
<evidence type="ECO:0000259" key="10">
    <source>
        <dbReference type="Pfam" id="PF00955"/>
    </source>
</evidence>
<feature type="transmembrane region" description="Helical" evidence="9">
    <location>
        <begin position="555"/>
        <end position="580"/>
    </location>
</feature>
<evidence type="ECO:0000256" key="9">
    <source>
        <dbReference type="SAM" id="Phobius"/>
    </source>
</evidence>
<feature type="transmembrane region" description="Helical" evidence="9">
    <location>
        <begin position="64"/>
        <end position="85"/>
    </location>
</feature>
<feature type="domain" description="Bicarbonate transporter-like transmembrane" evidence="10">
    <location>
        <begin position="460"/>
        <end position="602"/>
    </location>
</feature>
<dbReference type="GO" id="GO:0005886">
    <property type="term" value="C:plasma membrane"/>
    <property type="evidence" value="ECO:0007669"/>
    <property type="project" value="UniProtKB-ARBA"/>
</dbReference>
<organism evidence="11 12">
    <name type="scientific">Coptis chinensis</name>
    <dbReference type="NCBI Taxonomy" id="261450"/>
    <lineage>
        <taxon>Eukaryota</taxon>
        <taxon>Viridiplantae</taxon>
        <taxon>Streptophyta</taxon>
        <taxon>Embryophyta</taxon>
        <taxon>Tracheophyta</taxon>
        <taxon>Spermatophyta</taxon>
        <taxon>Magnoliopsida</taxon>
        <taxon>Ranunculales</taxon>
        <taxon>Ranunculaceae</taxon>
        <taxon>Coptidoideae</taxon>
        <taxon>Coptis</taxon>
    </lineage>
</organism>
<dbReference type="GO" id="GO:0050801">
    <property type="term" value="P:monoatomic ion homeostasis"/>
    <property type="evidence" value="ECO:0007669"/>
    <property type="project" value="TreeGrafter"/>
</dbReference>
<evidence type="ECO:0000256" key="2">
    <source>
        <dbReference type="ARBA" id="ARBA00006262"/>
    </source>
</evidence>
<feature type="transmembrane region" description="Helical" evidence="9">
    <location>
        <begin position="154"/>
        <end position="176"/>
    </location>
</feature>
<feature type="transmembrane region" description="Helical" evidence="9">
    <location>
        <begin position="291"/>
        <end position="310"/>
    </location>
</feature>
<comment type="caution">
    <text evidence="11">The sequence shown here is derived from an EMBL/GenBank/DDBJ whole genome shotgun (WGS) entry which is preliminary data.</text>
</comment>
<dbReference type="FunFam" id="1.10.287.570:FF:000004">
    <property type="entry name" value="probable boron transporter 2"/>
    <property type="match status" value="1"/>
</dbReference>
<evidence type="ECO:0000256" key="5">
    <source>
        <dbReference type="ARBA" id="ARBA00022692"/>
    </source>
</evidence>
<feature type="transmembrane region" description="Helical" evidence="9">
    <location>
        <begin position="90"/>
        <end position="109"/>
    </location>
</feature>
<dbReference type="PANTHER" id="PTHR11453:SF130">
    <property type="entry name" value="BORON TRANSPORTER 1"/>
    <property type="match status" value="1"/>
</dbReference>
<keyword evidence="3" id="KW-0813">Transport</keyword>
<feature type="transmembrane region" description="Helical" evidence="9">
    <location>
        <begin position="228"/>
        <end position="250"/>
    </location>
</feature>
<dbReference type="Proteomes" id="UP000631114">
    <property type="component" value="Unassembled WGS sequence"/>
</dbReference>
<proteinExistence type="inferred from homology"/>
<evidence type="ECO:0000313" key="12">
    <source>
        <dbReference type="Proteomes" id="UP000631114"/>
    </source>
</evidence>
<dbReference type="Gene3D" id="1.10.287.570">
    <property type="entry name" value="Helical hairpin bin"/>
    <property type="match status" value="1"/>
</dbReference>
<comment type="subcellular location">
    <subcellularLocation>
        <location evidence="1">Membrane</location>
        <topology evidence="1">Multi-pass membrane protein</topology>
    </subcellularLocation>
</comment>
<feature type="domain" description="Bicarbonate transporter-like transmembrane" evidence="10">
    <location>
        <begin position="7"/>
        <end position="180"/>
    </location>
</feature>
<keyword evidence="6 9" id="KW-1133">Transmembrane helix</keyword>
<dbReference type="Pfam" id="PF00955">
    <property type="entry name" value="HCO3_cotransp"/>
    <property type="match status" value="3"/>
</dbReference>
<accession>A0A835H6U1</accession>
<dbReference type="EMBL" id="JADFTS010000008">
    <property type="protein sequence ID" value="KAF9594316.1"/>
    <property type="molecule type" value="Genomic_DNA"/>
</dbReference>
<gene>
    <name evidence="11" type="ORF">IFM89_030445</name>
</gene>
<feature type="transmembrane region" description="Helical" evidence="9">
    <location>
        <begin position="121"/>
        <end position="142"/>
    </location>
</feature>
<feature type="transmembrane region" description="Helical" evidence="9">
    <location>
        <begin position="196"/>
        <end position="216"/>
    </location>
</feature>
<dbReference type="InterPro" id="IPR003020">
    <property type="entry name" value="HCO3_transpt_euk"/>
</dbReference>
<keyword evidence="12" id="KW-1185">Reference proteome</keyword>
<dbReference type="PANTHER" id="PTHR11453">
    <property type="entry name" value="ANION EXCHANGE PROTEIN"/>
    <property type="match status" value="1"/>
</dbReference>
<evidence type="ECO:0000313" key="11">
    <source>
        <dbReference type="EMBL" id="KAF9594316.1"/>
    </source>
</evidence>
<feature type="region of interest" description="Disordered" evidence="8">
    <location>
        <begin position="636"/>
        <end position="716"/>
    </location>
</feature>
<evidence type="ECO:0000256" key="8">
    <source>
        <dbReference type="SAM" id="MobiDB-lite"/>
    </source>
</evidence>
<dbReference type="OrthoDB" id="1735926at2759"/>
<keyword evidence="7 9" id="KW-0472">Membrane</keyword>
<evidence type="ECO:0000256" key="3">
    <source>
        <dbReference type="ARBA" id="ARBA00022448"/>
    </source>
</evidence>
<sequence length="716" mass="79371">MEETFVPFQGIKNDVKARLTCYKQDWTGGFTAGLRILAPTTYIFFASAIPVISFGEQLERNTDGVITAVQTLASTALCGIIHSIIGGQPLLILGVAEPTVLMYTFMFNFVKDRPDLGPKLFLAWAGWVCVWTAILLFLLAILGACSIINRFTRVAGELFGLLIAMLFMQQAITGLVDEFRVPNREALGQTEFIPSWRFANGMFALVLSFGLLLTALRSRKARSWRYGAGWLRGLIADYGVPLMVLVWTGVSYIPTSSVPHGIPRRLFSPNPWSPGAYENWMVVKDMLNVPVLYIIGAFIPATMIAVLYYFDHSVASQLAQQKEFNLRKPPSFHYDLLLLGFLTLVCGLLGIPPANGVIPQSPMHTKSLATLKHQLLRSRLVATAHRSMGKNASLGQLYGNMQETYQQMQTPLIYQDASARGLNELKESTVQLASSMGNIDAPVDETIFDIEKEIDDLLPVEVKEQRVSNLLQSTMVGGCVAAMPLLKMIPTSVLWGYFAFMAIESLPGNQFWERILLLFTAPSRRYKVLEEYHATFVETVPFKTIATFTIFQTTYLLMCFGITWVPLAGVLFPLLIMLLVPVRQYFLPKFFKGAHLQDLDAAEYEEAPALPFHLTCEGETGCFAETGEVLDEMITRSRGEIRHTSSPKVTSSTSTPMKDSKSVQSPRYLDKAFSPRVSVLRGERSPQLGGRGPLSPRTGEAKPSKLGKGAQGSPLN</sequence>
<dbReference type="AlphaFoldDB" id="A0A835H6U1"/>
<comment type="similarity">
    <text evidence="2">Belongs to the anion exchanger (TC 2.A.31.3) family.</text>
</comment>
<protein>
    <recommendedName>
        <fullName evidence="10">Bicarbonate transporter-like transmembrane domain-containing protein</fullName>
    </recommendedName>
</protein>
<evidence type="ECO:0000256" key="1">
    <source>
        <dbReference type="ARBA" id="ARBA00004141"/>
    </source>
</evidence>
<evidence type="ECO:0000256" key="6">
    <source>
        <dbReference type="ARBA" id="ARBA00022989"/>
    </source>
</evidence>
<dbReference type="GO" id="GO:0005452">
    <property type="term" value="F:solute:inorganic anion antiporter activity"/>
    <property type="evidence" value="ECO:0007669"/>
    <property type="project" value="InterPro"/>
</dbReference>
<feature type="compositionally biased region" description="Low complexity" evidence="8">
    <location>
        <begin position="644"/>
        <end position="656"/>
    </location>
</feature>
<reference evidence="11 12" key="1">
    <citation type="submission" date="2020-10" db="EMBL/GenBank/DDBJ databases">
        <title>The Coptis chinensis genome and diversification of protoberbering-type alkaloids.</title>
        <authorList>
            <person name="Wang B."/>
            <person name="Shu S."/>
            <person name="Song C."/>
            <person name="Liu Y."/>
        </authorList>
    </citation>
    <scope>NUCLEOTIDE SEQUENCE [LARGE SCALE GENOMIC DNA]</scope>
    <source>
        <strain evidence="11">HL-2020</strain>
        <tissue evidence="11">Leaf</tissue>
    </source>
</reference>
<feature type="domain" description="Bicarbonate transporter-like transmembrane" evidence="10">
    <location>
        <begin position="200"/>
        <end position="372"/>
    </location>
</feature>
<evidence type="ECO:0000256" key="7">
    <source>
        <dbReference type="ARBA" id="ARBA00023136"/>
    </source>
</evidence>
<dbReference type="InterPro" id="IPR011531">
    <property type="entry name" value="HCO3_transpt-like_TM_dom"/>
</dbReference>
<feature type="transmembrane region" description="Helical" evidence="9">
    <location>
        <begin position="331"/>
        <end position="351"/>
    </location>
</feature>